<dbReference type="CDD" id="cd02440">
    <property type="entry name" value="AdoMet_MTases"/>
    <property type="match status" value="1"/>
</dbReference>
<dbReference type="AlphaFoldDB" id="R7Q8V4"/>
<dbReference type="KEGG" id="ccp:CHC_T00002431001"/>
<dbReference type="InterPro" id="IPR013216">
    <property type="entry name" value="Methyltransf_11"/>
</dbReference>
<dbReference type="GO" id="GO:0008757">
    <property type="term" value="F:S-adenosylmethionine-dependent methyltransferase activity"/>
    <property type="evidence" value="ECO:0007669"/>
    <property type="project" value="InterPro"/>
</dbReference>
<accession>R7Q8V4</accession>
<evidence type="ECO:0000313" key="3">
    <source>
        <dbReference type="Proteomes" id="UP000012073"/>
    </source>
</evidence>
<dbReference type="PhylomeDB" id="R7Q8V4"/>
<reference evidence="3" key="1">
    <citation type="journal article" date="2013" name="Proc. Natl. Acad. Sci. U.S.A.">
        <title>Genome structure and metabolic features in the red seaweed Chondrus crispus shed light on evolution of the Archaeplastida.</title>
        <authorList>
            <person name="Collen J."/>
            <person name="Porcel B."/>
            <person name="Carre W."/>
            <person name="Ball S.G."/>
            <person name="Chaparro C."/>
            <person name="Tonon T."/>
            <person name="Barbeyron T."/>
            <person name="Michel G."/>
            <person name="Noel B."/>
            <person name="Valentin K."/>
            <person name="Elias M."/>
            <person name="Artiguenave F."/>
            <person name="Arun A."/>
            <person name="Aury J.M."/>
            <person name="Barbosa-Neto J.F."/>
            <person name="Bothwell J.H."/>
            <person name="Bouget F.Y."/>
            <person name="Brillet L."/>
            <person name="Cabello-Hurtado F."/>
            <person name="Capella-Gutierrez S."/>
            <person name="Charrier B."/>
            <person name="Cladiere L."/>
            <person name="Cock J.M."/>
            <person name="Coelho S.M."/>
            <person name="Colleoni C."/>
            <person name="Czjzek M."/>
            <person name="Da Silva C."/>
            <person name="Delage L."/>
            <person name="Denoeud F."/>
            <person name="Deschamps P."/>
            <person name="Dittami S.M."/>
            <person name="Gabaldon T."/>
            <person name="Gachon C.M."/>
            <person name="Groisillier A."/>
            <person name="Herve C."/>
            <person name="Jabbari K."/>
            <person name="Katinka M."/>
            <person name="Kloareg B."/>
            <person name="Kowalczyk N."/>
            <person name="Labadie K."/>
            <person name="Leblanc C."/>
            <person name="Lopez P.J."/>
            <person name="McLachlan D.H."/>
            <person name="Meslet-Cladiere L."/>
            <person name="Moustafa A."/>
            <person name="Nehr Z."/>
            <person name="Nyvall Collen P."/>
            <person name="Panaud O."/>
            <person name="Partensky F."/>
            <person name="Poulain J."/>
            <person name="Rensing S.A."/>
            <person name="Rousvoal S."/>
            <person name="Samson G."/>
            <person name="Symeonidi A."/>
            <person name="Weissenbach J."/>
            <person name="Zambounis A."/>
            <person name="Wincker P."/>
            <person name="Boyen C."/>
        </authorList>
    </citation>
    <scope>NUCLEOTIDE SEQUENCE [LARGE SCALE GENOMIC DNA]</scope>
    <source>
        <strain evidence="3">cv. Stackhouse</strain>
    </source>
</reference>
<dbReference type="STRING" id="2769.R7Q8V4"/>
<dbReference type="Gene3D" id="3.40.50.150">
    <property type="entry name" value="Vaccinia Virus protein VP39"/>
    <property type="match status" value="1"/>
</dbReference>
<evidence type="ECO:0000259" key="1">
    <source>
        <dbReference type="Pfam" id="PF08241"/>
    </source>
</evidence>
<dbReference type="OrthoDB" id="10017101at2759"/>
<dbReference type="EMBL" id="HG001658">
    <property type="protein sequence ID" value="CDF33826.1"/>
    <property type="molecule type" value="Genomic_DNA"/>
</dbReference>
<feature type="domain" description="Methyltransferase type 11" evidence="1">
    <location>
        <begin position="123"/>
        <end position="221"/>
    </location>
</feature>
<protein>
    <recommendedName>
        <fullName evidence="1">Methyltransferase type 11 domain-containing protein</fullName>
    </recommendedName>
</protein>
<name>R7Q8V4_CHOCR</name>
<dbReference type="RefSeq" id="XP_005713645.1">
    <property type="nucleotide sequence ID" value="XM_005713588.1"/>
</dbReference>
<dbReference type="Pfam" id="PF08241">
    <property type="entry name" value="Methyltransf_11"/>
    <property type="match status" value="1"/>
</dbReference>
<dbReference type="PANTHER" id="PTHR43591:SF99">
    <property type="entry name" value="OS06G0646000 PROTEIN"/>
    <property type="match status" value="1"/>
</dbReference>
<proteinExistence type="predicted"/>
<dbReference type="PANTHER" id="PTHR43591">
    <property type="entry name" value="METHYLTRANSFERASE"/>
    <property type="match status" value="1"/>
</dbReference>
<dbReference type="GeneID" id="17321352"/>
<dbReference type="Gramene" id="CDF33826">
    <property type="protein sequence ID" value="CDF33826"/>
    <property type="gene ID" value="CHC_T00002431001"/>
</dbReference>
<gene>
    <name evidence="2" type="ORF">CHC_T00002431001</name>
</gene>
<keyword evidence="3" id="KW-1185">Reference proteome</keyword>
<dbReference type="Proteomes" id="UP000012073">
    <property type="component" value="Unassembled WGS sequence"/>
</dbReference>
<dbReference type="InterPro" id="IPR029063">
    <property type="entry name" value="SAM-dependent_MTases_sf"/>
</dbReference>
<organism evidence="2 3">
    <name type="scientific">Chondrus crispus</name>
    <name type="common">Carrageen Irish moss</name>
    <name type="synonym">Polymorpha crispa</name>
    <dbReference type="NCBI Taxonomy" id="2769"/>
    <lineage>
        <taxon>Eukaryota</taxon>
        <taxon>Rhodophyta</taxon>
        <taxon>Florideophyceae</taxon>
        <taxon>Rhodymeniophycidae</taxon>
        <taxon>Gigartinales</taxon>
        <taxon>Gigartinaceae</taxon>
        <taxon>Chondrus</taxon>
    </lineage>
</organism>
<dbReference type="SUPFAM" id="SSF53335">
    <property type="entry name" value="S-adenosyl-L-methionine-dependent methyltransferases"/>
    <property type="match status" value="1"/>
</dbReference>
<dbReference type="OMA" id="QRAFIMF"/>
<evidence type="ECO:0000313" key="2">
    <source>
        <dbReference type="EMBL" id="CDF33826.1"/>
    </source>
</evidence>
<sequence>MASALPTTGPNRLAPPAPPTTPLFQCPECGTAHAALPFFCATCKFEPTERRGYVDLTRTASSPPSLLRNLLTQPPSQSLFQLPLVSAAYERGWRANFARAGFPGIEKERDLFLDFAAPAAAVLDMSCGSGLMARRLASSGRFGRVVAADYSDAMLRQTVEYKNKDATAPEFDVVRADVARLPFVEGAFGAVHSGAALHCWPNVQDGLAEIQRVLQPGGRFFATTFSKLAYLPNRERIDRYPRLKKAVVRAEELVPGQRPYRFFEVDELEYLFKAAGFVEVDVERLKGCVIVRCRKSEE</sequence>